<dbReference type="Proteomes" id="UP001356427">
    <property type="component" value="Unassembled WGS sequence"/>
</dbReference>
<protein>
    <submittedName>
        <fullName evidence="1">Uncharacterized protein</fullName>
    </submittedName>
</protein>
<evidence type="ECO:0000313" key="1">
    <source>
        <dbReference type="EMBL" id="KAK6311137.1"/>
    </source>
</evidence>
<accession>A0AAN8R3C1</accession>
<sequence>MSCLVCQFVRPGFEWLQAELTGVNMGRVVEAPVDLDTHFSPTALTTVYTAEFLDLVLTRMVLLVRKDAAVCTEQPMRFCVVFTSYMFLEAGRVLEAHVELVKSNSLLDLTHTHTTGVQHLMALCGAGEYRLGSTVSAPLHKSLFFLYSGLTIINVGLFC</sequence>
<comment type="caution">
    <text evidence="1">The sequence shown here is derived from an EMBL/GenBank/DDBJ whole genome shotgun (WGS) entry which is preliminary data.</text>
</comment>
<keyword evidence="2" id="KW-1185">Reference proteome</keyword>
<evidence type="ECO:0000313" key="2">
    <source>
        <dbReference type="Proteomes" id="UP001356427"/>
    </source>
</evidence>
<reference evidence="1 2" key="1">
    <citation type="submission" date="2021-04" db="EMBL/GenBank/DDBJ databases">
        <authorList>
            <person name="De Guttry C."/>
            <person name="Zahm M."/>
            <person name="Klopp C."/>
            <person name="Cabau C."/>
            <person name="Louis A."/>
            <person name="Berthelot C."/>
            <person name="Parey E."/>
            <person name="Roest Crollius H."/>
            <person name="Montfort J."/>
            <person name="Robinson-Rechavi M."/>
            <person name="Bucao C."/>
            <person name="Bouchez O."/>
            <person name="Gislard M."/>
            <person name="Lluch J."/>
            <person name="Milhes M."/>
            <person name="Lampietro C."/>
            <person name="Lopez Roques C."/>
            <person name="Donnadieu C."/>
            <person name="Braasch I."/>
            <person name="Desvignes T."/>
            <person name="Postlethwait J."/>
            <person name="Bobe J."/>
            <person name="Wedekind C."/>
            <person name="Guiguen Y."/>
        </authorList>
    </citation>
    <scope>NUCLEOTIDE SEQUENCE [LARGE SCALE GENOMIC DNA]</scope>
    <source>
        <strain evidence="1">Cs_M1</strain>
        <tissue evidence="1">Blood</tissue>
    </source>
</reference>
<dbReference type="AlphaFoldDB" id="A0AAN8R3C1"/>
<proteinExistence type="predicted"/>
<gene>
    <name evidence="1" type="ORF">J4Q44_G00191920</name>
</gene>
<name>A0AAN8R3C1_9TELE</name>
<dbReference type="EMBL" id="JAGTTL010000016">
    <property type="protein sequence ID" value="KAK6311137.1"/>
    <property type="molecule type" value="Genomic_DNA"/>
</dbReference>
<organism evidence="1 2">
    <name type="scientific">Coregonus suidteri</name>
    <dbReference type="NCBI Taxonomy" id="861788"/>
    <lineage>
        <taxon>Eukaryota</taxon>
        <taxon>Metazoa</taxon>
        <taxon>Chordata</taxon>
        <taxon>Craniata</taxon>
        <taxon>Vertebrata</taxon>
        <taxon>Euteleostomi</taxon>
        <taxon>Actinopterygii</taxon>
        <taxon>Neopterygii</taxon>
        <taxon>Teleostei</taxon>
        <taxon>Protacanthopterygii</taxon>
        <taxon>Salmoniformes</taxon>
        <taxon>Salmonidae</taxon>
        <taxon>Coregoninae</taxon>
        <taxon>Coregonus</taxon>
    </lineage>
</organism>